<dbReference type="Proteomes" id="UP001652409">
    <property type="component" value="Unassembled WGS sequence"/>
</dbReference>
<name>A0ABT2TQQ3_9FIRM</name>
<dbReference type="Gene3D" id="3.40.190.10">
    <property type="entry name" value="Periplasmic binding protein-like II"/>
    <property type="match status" value="2"/>
</dbReference>
<dbReference type="RefSeq" id="WP_158420748.1">
    <property type="nucleotide sequence ID" value="NZ_JAOQJL010000005.1"/>
</dbReference>
<dbReference type="PANTHER" id="PTHR30024">
    <property type="entry name" value="ALIPHATIC SULFONATES-BINDING PROTEIN-RELATED"/>
    <property type="match status" value="1"/>
</dbReference>
<evidence type="ECO:0000259" key="2">
    <source>
        <dbReference type="Pfam" id="PF09084"/>
    </source>
</evidence>
<dbReference type="SUPFAM" id="SSF53850">
    <property type="entry name" value="Periplasmic binding protein-like II"/>
    <property type="match status" value="1"/>
</dbReference>
<accession>A0ABT2TQQ3</accession>
<evidence type="ECO:0000256" key="1">
    <source>
        <dbReference type="SAM" id="SignalP"/>
    </source>
</evidence>
<dbReference type="InterPro" id="IPR015168">
    <property type="entry name" value="SsuA/THI5"/>
</dbReference>
<dbReference type="EMBL" id="JAOQJL010000005">
    <property type="protein sequence ID" value="MCU6764559.1"/>
    <property type="molecule type" value="Genomic_DNA"/>
</dbReference>
<feature type="signal peptide" evidence="1">
    <location>
        <begin position="1"/>
        <end position="24"/>
    </location>
</feature>
<feature type="chain" id="PRO_5046979493" evidence="1">
    <location>
        <begin position="25"/>
        <end position="348"/>
    </location>
</feature>
<sequence length="348" mass="37902">MKRRVALVVATCMLAGTMAVPVSADELKGSGEKLIVGTMANALGLPVHWAQEKGYFEDAGLDVDLEIFATGAPINEAMAAGELDVAVSGMASIYALGTGMYTYIGDGVITTGGESIYVREDSDIAKAGADEDGIIGSAETLKGASILGPLATTAHYQAIKYMEHFGLTADDFSMVSMDYPQAYQAFVTGEGDLVANKMPYTNQLEEEGYVKVCDMNMVSDSPIIDTIFTQNDVAEERKDDLALFLECYYKACEDIMANEDERKEVAVQWYADEGITYSDSDMSTEVAVKDYFTRETVDTDENPLGAFMLNIGKFYVDQEMLTDDDIKNVENSIDKSFIETVKSRNAES</sequence>
<dbReference type="Pfam" id="PF09084">
    <property type="entry name" value="NMT1"/>
    <property type="match status" value="1"/>
</dbReference>
<gene>
    <name evidence="3" type="ORF">OCV61_03930</name>
</gene>
<reference evidence="3 4" key="1">
    <citation type="journal article" date="2021" name="ISME Commun">
        <title>Automated analysis of genomic sequences facilitates high-throughput and comprehensive description of bacteria.</title>
        <authorList>
            <person name="Hitch T.C.A."/>
        </authorList>
    </citation>
    <scope>NUCLEOTIDE SEQUENCE [LARGE SCALE GENOMIC DNA]</scope>
    <source>
        <strain evidence="3 4">Sanger_23</strain>
    </source>
</reference>
<organism evidence="3 4">
    <name type="scientific">Blautia ammoniilytica</name>
    <dbReference type="NCBI Taxonomy" id="2981782"/>
    <lineage>
        <taxon>Bacteria</taxon>
        <taxon>Bacillati</taxon>
        <taxon>Bacillota</taxon>
        <taxon>Clostridia</taxon>
        <taxon>Lachnospirales</taxon>
        <taxon>Lachnospiraceae</taxon>
        <taxon>Blautia</taxon>
    </lineage>
</organism>
<feature type="domain" description="SsuA/THI5-like" evidence="2">
    <location>
        <begin position="46"/>
        <end position="261"/>
    </location>
</feature>
<keyword evidence="4" id="KW-1185">Reference proteome</keyword>
<proteinExistence type="predicted"/>
<protein>
    <submittedName>
        <fullName evidence="3">ABC transporter substrate-binding protein</fullName>
    </submittedName>
</protein>
<keyword evidence="1" id="KW-0732">Signal</keyword>
<evidence type="ECO:0000313" key="3">
    <source>
        <dbReference type="EMBL" id="MCU6764559.1"/>
    </source>
</evidence>
<comment type="caution">
    <text evidence="3">The sequence shown here is derived from an EMBL/GenBank/DDBJ whole genome shotgun (WGS) entry which is preliminary data.</text>
</comment>
<evidence type="ECO:0000313" key="4">
    <source>
        <dbReference type="Proteomes" id="UP001652409"/>
    </source>
</evidence>